<gene>
    <name evidence="1" type="ORF">EV644_13923</name>
</gene>
<name>A0ABY2B7A2_9ACTN</name>
<dbReference type="EMBL" id="SLWM01000039">
    <property type="protein sequence ID" value="TCO09556.1"/>
    <property type="molecule type" value="Genomic_DNA"/>
</dbReference>
<organism evidence="1 2">
    <name type="scientific">Kribbella orskensis</name>
    <dbReference type="NCBI Taxonomy" id="2512216"/>
    <lineage>
        <taxon>Bacteria</taxon>
        <taxon>Bacillati</taxon>
        <taxon>Actinomycetota</taxon>
        <taxon>Actinomycetes</taxon>
        <taxon>Propionibacteriales</taxon>
        <taxon>Kribbellaceae</taxon>
        <taxon>Kribbella</taxon>
    </lineage>
</organism>
<dbReference type="Proteomes" id="UP000295818">
    <property type="component" value="Unassembled WGS sequence"/>
</dbReference>
<accession>A0ABY2B7A2</accession>
<proteinExistence type="predicted"/>
<reference evidence="1 2" key="1">
    <citation type="journal article" date="2015" name="Stand. Genomic Sci.">
        <title>Genomic Encyclopedia of Bacterial and Archaeal Type Strains, Phase III: the genomes of soil and plant-associated and newly described type strains.</title>
        <authorList>
            <person name="Whitman W.B."/>
            <person name="Woyke T."/>
            <person name="Klenk H.P."/>
            <person name="Zhou Y."/>
            <person name="Lilburn T.G."/>
            <person name="Beck B.J."/>
            <person name="De Vos P."/>
            <person name="Vandamme P."/>
            <person name="Eisen J.A."/>
            <person name="Garrity G."/>
            <person name="Hugenholtz P."/>
            <person name="Kyrpides N.C."/>
        </authorList>
    </citation>
    <scope>NUCLEOTIDE SEQUENCE [LARGE SCALE GENOMIC DNA]</scope>
    <source>
        <strain evidence="1 2">VKM Ac-2538</strain>
    </source>
</reference>
<protein>
    <submittedName>
        <fullName evidence="1">Uncharacterized protein</fullName>
    </submittedName>
</protein>
<evidence type="ECO:0000313" key="1">
    <source>
        <dbReference type="EMBL" id="TCO09556.1"/>
    </source>
</evidence>
<comment type="caution">
    <text evidence="1">The sequence shown here is derived from an EMBL/GenBank/DDBJ whole genome shotgun (WGS) entry which is preliminary data.</text>
</comment>
<evidence type="ECO:0000313" key="2">
    <source>
        <dbReference type="Proteomes" id="UP000295818"/>
    </source>
</evidence>
<keyword evidence="2" id="KW-1185">Reference proteome</keyword>
<sequence>MAVAAADDQWCVERCLADVLARPSLDDPPLYDWIEAAADKRVRCFVLDVLGSALPDRFCELPLPPRWINYQGIRTSTTPVTDRAMASASRRCRSVTGPLMVTTPFVTSTSQLTPSARTRPVTS</sequence>